<dbReference type="Proteomes" id="UP001162992">
    <property type="component" value="Chromosome 1"/>
</dbReference>
<name>A0ACC2EWR4_DIPCM</name>
<organism evidence="1 2">
    <name type="scientific">Diphasiastrum complanatum</name>
    <name type="common">Issler's clubmoss</name>
    <name type="synonym">Lycopodium complanatum</name>
    <dbReference type="NCBI Taxonomy" id="34168"/>
    <lineage>
        <taxon>Eukaryota</taxon>
        <taxon>Viridiplantae</taxon>
        <taxon>Streptophyta</taxon>
        <taxon>Embryophyta</taxon>
        <taxon>Tracheophyta</taxon>
        <taxon>Lycopodiopsida</taxon>
        <taxon>Lycopodiales</taxon>
        <taxon>Lycopodiaceae</taxon>
        <taxon>Lycopodioideae</taxon>
        <taxon>Diphasiastrum</taxon>
    </lineage>
</organism>
<protein>
    <submittedName>
        <fullName evidence="1">Uncharacterized protein</fullName>
    </submittedName>
</protein>
<evidence type="ECO:0000313" key="1">
    <source>
        <dbReference type="EMBL" id="KAJ7570901.1"/>
    </source>
</evidence>
<sequence>MDQELILYGPLMQSFVSCRFLKFPCLTRYYNMCGSPIQVLRYEVKDIIRAVRRDFLATHGSVAMTFDKLWVKPSLRDRELVPELSLSFAPVNIYSKNILIVQVELGFGNNSYDTSIPKADTLNIYSENVLIVQANYDLVMTPMILQCPRQALS</sequence>
<evidence type="ECO:0000313" key="2">
    <source>
        <dbReference type="Proteomes" id="UP001162992"/>
    </source>
</evidence>
<comment type="caution">
    <text evidence="1">The sequence shown here is derived from an EMBL/GenBank/DDBJ whole genome shotgun (WGS) entry which is preliminary data.</text>
</comment>
<dbReference type="EMBL" id="CM055092">
    <property type="protein sequence ID" value="KAJ7570901.1"/>
    <property type="molecule type" value="Genomic_DNA"/>
</dbReference>
<proteinExistence type="predicted"/>
<keyword evidence="2" id="KW-1185">Reference proteome</keyword>
<accession>A0ACC2EWR4</accession>
<reference evidence="2" key="1">
    <citation type="journal article" date="2024" name="Proc. Natl. Acad. Sci. U.S.A.">
        <title>Extraordinary preservation of gene collinearity over three hundred million years revealed in homosporous lycophytes.</title>
        <authorList>
            <person name="Li C."/>
            <person name="Wickell D."/>
            <person name="Kuo L.Y."/>
            <person name="Chen X."/>
            <person name="Nie B."/>
            <person name="Liao X."/>
            <person name="Peng D."/>
            <person name="Ji J."/>
            <person name="Jenkins J."/>
            <person name="Williams M."/>
            <person name="Shu S."/>
            <person name="Plott C."/>
            <person name="Barry K."/>
            <person name="Rajasekar S."/>
            <person name="Grimwood J."/>
            <person name="Han X."/>
            <person name="Sun S."/>
            <person name="Hou Z."/>
            <person name="He W."/>
            <person name="Dai G."/>
            <person name="Sun C."/>
            <person name="Schmutz J."/>
            <person name="Leebens-Mack J.H."/>
            <person name="Li F.W."/>
            <person name="Wang L."/>
        </authorList>
    </citation>
    <scope>NUCLEOTIDE SEQUENCE [LARGE SCALE GENOMIC DNA]</scope>
    <source>
        <strain evidence="2">cv. PW_Plant_1</strain>
    </source>
</reference>
<gene>
    <name evidence="1" type="ORF">O6H91_01G138800</name>
</gene>